<sequence>MWWKVLLAVLVVWLAFGLIMALVKGLLYILVIGLVVLGVVSVVKWASSDKQSTRSGL</sequence>
<dbReference type="Proteomes" id="UP000247591">
    <property type="component" value="Unassembled WGS sequence"/>
</dbReference>
<evidence type="ECO:0000256" key="1">
    <source>
        <dbReference type="SAM" id="Phobius"/>
    </source>
</evidence>
<dbReference type="EMBL" id="QJSP01000017">
    <property type="protein sequence ID" value="PYE13252.1"/>
    <property type="molecule type" value="Genomic_DNA"/>
</dbReference>
<gene>
    <name evidence="2" type="ORF">DFR67_11722</name>
</gene>
<keyword evidence="1" id="KW-0472">Membrane</keyword>
<dbReference type="AlphaFoldDB" id="A0A318RBI6"/>
<organism evidence="2 3">
    <name type="scientific">Williamsia limnetica</name>
    <dbReference type="NCBI Taxonomy" id="882452"/>
    <lineage>
        <taxon>Bacteria</taxon>
        <taxon>Bacillati</taxon>
        <taxon>Actinomycetota</taxon>
        <taxon>Actinomycetes</taxon>
        <taxon>Mycobacteriales</taxon>
        <taxon>Nocardiaceae</taxon>
        <taxon>Williamsia</taxon>
    </lineage>
</organism>
<keyword evidence="1" id="KW-1133">Transmembrane helix</keyword>
<keyword evidence="1" id="KW-0812">Transmembrane</keyword>
<name>A0A318RBI6_WILLI</name>
<evidence type="ECO:0000313" key="2">
    <source>
        <dbReference type="EMBL" id="PYE13252.1"/>
    </source>
</evidence>
<keyword evidence="3" id="KW-1185">Reference proteome</keyword>
<accession>A0A318RBI6</accession>
<proteinExistence type="predicted"/>
<feature type="transmembrane region" description="Helical" evidence="1">
    <location>
        <begin position="27"/>
        <end position="46"/>
    </location>
</feature>
<evidence type="ECO:0000313" key="3">
    <source>
        <dbReference type="Proteomes" id="UP000247591"/>
    </source>
</evidence>
<protein>
    <submittedName>
        <fullName evidence="2">Uncharacterized protein</fullName>
    </submittedName>
</protein>
<comment type="caution">
    <text evidence="2">The sequence shown here is derived from an EMBL/GenBank/DDBJ whole genome shotgun (WGS) entry which is preliminary data.</text>
</comment>
<reference evidence="2 3" key="1">
    <citation type="submission" date="2018-06" db="EMBL/GenBank/DDBJ databases">
        <title>Genomic Encyclopedia of Type Strains, Phase IV (KMG-IV): sequencing the most valuable type-strain genomes for metagenomic binning, comparative biology and taxonomic classification.</title>
        <authorList>
            <person name="Goeker M."/>
        </authorList>
    </citation>
    <scope>NUCLEOTIDE SEQUENCE [LARGE SCALE GENOMIC DNA]</scope>
    <source>
        <strain evidence="2 3">DSM 45521</strain>
    </source>
</reference>